<name>A0A174HSE0_9FIRM</name>
<proteinExistence type="predicted"/>
<evidence type="ECO:0000313" key="2">
    <source>
        <dbReference type="Proteomes" id="UP000095706"/>
    </source>
</evidence>
<dbReference type="AlphaFoldDB" id="A0A174HSE0"/>
<protein>
    <submittedName>
        <fullName evidence="1">Uncharacterized protein</fullName>
    </submittedName>
</protein>
<organism evidence="1 2">
    <name type="scientific">Fusicatenibacter saccharivorans</name>
    <dbReference type="NCBI Taxonomy" id="1150298"/>
    <lineage>
        <taxon>Bacteria</taxon>
        <taxon>Bacillati</taxon>
        <taxon>Bacillota</taxon>
        <taxon>Clostridia</taxon>
        <taxon>Lachnospirales</taxon>
        <taxon>Lachnospiraceae</taxon>
        <taxon>Fusicatenibacter</taxon>
    </lineage>
</organism>
<accession>A0A174HSE0</accession>
<sequence>MTEVTTEVNLKIVVIRAHEETASHVRVGNRCTRAGLHGDFEVSGTVIRAVVCCFREVGLNVDTNILSCCCYDFKGCIPVRPSCRALSLIGKVLSVVLTDSVSVGVYDSGIVQKLLSTFYIGIGPLILF</sequence>
<dbReference type="EMBL" id="CYYV01000014">
    <property type="protein sequence ID" value="CUO76257.1"/>
    <property type="molecule type" value="Genomic_DNA"/>
</dbReference>
<evidence type="ECO:0000313" key="1">
    <source>
        <dbReference type="EMBL" id="CUO76257.1"/>
    </source>
</evidence>
<dbReference type="Proteomes" id="UP000095706">
    <property type="component" value="Unassembled WGS sequence"/>
</dbReference>
<reference evidence="1 2" key="1">
    <citation type="submission" date="2015-09" db="EMBL/GenBank/DDBJ databases">
        <authorList>
            <consortium name="Pathogen Informatics"/>
        </authorList>
    </citation>
    <scope>NUCLEOTIDE SEQUENCE [LARGE SCALE GENOMIC DNA]</scope>
    <source>
        <strain evidence="1 2">2789STDY5608849</strain>
    </source>
</reference>
<gene>
    <name evidence="1" type="ORF">ERS852406_02779</name>
</gene>